<dbReference type="InterPro" id="IPR009665">
    <property type="entry name" value="YyaC"/>
</dbReference>
<reference evidence="1 2" key="1">
    <citation type="submission" date="2016-01" db="EMBL/GenBank/DDBJ databases">
        <title>Investigation of taxonomic status of Bacillus aminovorans.</title>
        <authorList>
            <person name="Verma A."/>
            <person name="Pal Y."/>
            <person name="Krishnamurthi S."/>
        </authorList>
    </citation>
    <scope>NUCLEOTIDE SEQUENCE [LARGE SCALE GENOMIC DNA]</scope>
    <source>
        <strain evidence="1 2">DSM 4337</strain>
    </source>
</reference>
<dbReference type="RefSeq" id="WP_018391914.1">
    <property type="nucleotide sequence ID" value="NZ_JBCNAN010000037.1"/>
</dbReference>
<gene>
    <name evidence="1" type="ORF">AWH48_00955</name>
</gene>
<proteinExistence type="predicted"/>
<accession>A0A177L304</accession>
<protein>
    <submittedName>
        <fullName evidence="1">Sporulation protein</fullName>
    </submittedName>
</protein>
<dbReference type="NCBIfam" id="TIGR02841">
    <property type="entry name" value="spore_YyaC"/>
    <property type="match status" value="1"/>
</dbReference>
<dbReference type="Proteomes" id="UP000077271">
    <property type="component" value="Unassembled WGS sequence"/>
</dbReference>
<dbReference type="SUPFAM" id="SSF53163">
    <property type="entry name" value="HybD-like"/>
    <property type="match status" value="1"/>
</dbReference>
<comment type="caution">
    <text evidence="1">The sequence shown here is derived from an EMBL/GenBank/DDBJ whole genome shotgun (WGS) entry which is preliminary data.</text>
</comment>
<dbReference type="InterPro" id="IPR023430">
    <property type="entry name" value="Pept_HybD-like_dom_sf"/>
</dbReference>
<evidence type="ECO:0000313" key="2">
    <source>
        <dbReference type="Proteomes" id="UP000077271"/>
    </source>
</evidence>
<dbReference type="Pfam" id="PF06866">
    <property type="entry name" value="DUF1256"/>
    <property type="match status" value="1"/>
</dbReference>
<dbReference type="EMBL" id="LQWZ01000001">
    <property type="protein sequence ID" value="OAH59707.1"/>
    <property type="molecule type" value="Genomic_DNA"/>
</dbReference>
<dbReference type="AlphaFoldDB" id="A0A177L304"/>
<name>A0A177L304_9BACI</name>
<evidence type="ECO:0000313" key="1">
    <source>
        <dbReference type="EMBL" id="OAH59707.1"/>
    </source>
</evidence>
<organism evidence="1 2">
    <name type="scientific">Domibacillus aminovorans</name>
    <dbReference type="NCBI Taxonomy" id="29332"/>
    <lineage>
        <taxon>Bacteria</taxon>
        <taxon>Bacillati</taxon>
        <taxon>Bacillota</taxon>
        <taxon>Bacilli</taxon>
        <taxon>Bacillales</taxon>
        <taxon>Bacillaceae</taxon>
        <taxon>Domibacillus</taxon>
    </lineage>
</organism>
<sequence length="186" mass="20826">MRQFADERLFVYHMKNELKRIIADKQEVIFVCIGSDRSSGDSYGPFVGSKLKENSFIRKYTHVSVYGCLDHPVHAKNLAETVQRIQQNHRDTTVIAIDACLGSSNYIGTIQLKKGPMKPGSGVQKDLPPIGDYSISGIVNAGGFLPLQVLQCTRLSLVYKMANKTADFIVRALFELEYEKKKIQAV</sequence>